<feature type="domain" description="Methyl-accepting transducer" evidence="10">
    <location>
        <begin position="379"/>
        <end position="594"/>
    </location>
</feature>
<keyword evidence="6 9" id="KW-0472">Membrane</keyword>
<name>A0AAE3M2U9_9BACT</name>
<reference evidence="12" key="1">
    <citation type="submission" date="2022-10" db="EMBL/GenBank/DDBJ databases">
        <authorList>
            <person name="Yu W.X."/>
        </authorList>
    </citation>
    <scope>NUCLEOTIDE SEQUENCE</scope>
    <source>
        <strain evidence="12">AAT</strain>
    </source>
</reference>
<dbReference type="InterPro" id="IPR051310">
    <property type="entry name" value="MCP_chemotaxis"/>
</dbReference>
<dbReference type="Pfam" id="PF02743">
    <property type="entry name" value="dCache_1"/>
    <property type="match status" value="1"/>
</dbReference>
<comment type="similarity">
    <text evidence="7">Belongs to the methyl-accepting chemotaxis (MCP) protein family.</text>
</comment>
<feature type="transmembrane region" description="Helical" evidence="9">
    <location>
        <begin position="299"/>
        <end position="319"/>
    </location>
</feature>
<dbReference type="SMART" id="SM00283">
    <property type="entry name" value="MA"/>
    <property type="match status" value="1"/>
</dbReference>
<evidence type="ECO:0000313" key="13">
    <source>
        <dbReference type="Proteomes" id="UP001209229"/>
    </source>
</evidence>
<dbReference type="PANTHER" id="PTHR43531">
    <property type="entry name" value="PROTEIN ICFG"/>
    <property type="match status" value="1"/>
</dbReference>
<dbReference type="Proteomes" id="UP001209229">
    <property type="component" value="Unassembled WGS sequence"/>
</dbReference>
<comment type="caution">
    <text evidence="12">The sequence shown here is derived from an EMBL/GenBank/DDBJ whole genome shotgun (WGS) entry which is preliminary data.</text>
</comment>
<dbReference type="GO" id="GO:0005886">
    <property type="term" value="C:plasma membrane"/>
    <property type="evidence" value="ECO:0007669"/>
    <property type="project" value="UniProtKB-SubCell"/>
</dbReference>
<evidence type="ECO:0000256" key="4">
    <source>
        <dbReference type="ARBA" id="ARBA00022692"/>
    </source>
</evidence>
<keyword evidence="3" id="KW-0145">Chemotaxis</keyword>
<proteinExistence type="inferred from homology"/>
<feature type="transmembrane region" description="Helical" evidence="9">
    <location>
        <begin position="12"/>
        <end position="32"/>
    </location>
</feature>
<evidence type="ECO:0000256" key="8">
    <source>
        <dbReference type="PROSITE-ProRule" id="PRU00284"/>
    </source>
</evidence>
<dbReference type="CDD" id="cd06225">
    <property type="entry name" value="HAMP"/>
    <property type="match status" value="1"/>
</dbReference>
<dbReference type="SMART" id="SM00304">
    <property type="entry name" value="HAMP"/>
    <property type="match status" value="1"/>
</dbReference>
<dbReference type="PROSITE" id="PS50885">
    <property type="entry name" value="HAMP"/>
    <property type="match status" value="1"/>
</dbReference>
<dbReference type="Pfam" id="PF00015">
    <property type="entry name" value="MCPsignal"/>
    <property type="match status" value="1"/>
</dbReference>
<evidence type="ECO:0000256" key="9">
    <source>
        <dbReference type="SAM" id="Phobius"/>
    </source>
</evidence>
<evidence type="ECO:0000256" key="2">
    <source>
        <dbReference type="ARBA" id="ARBA00022475"/>
    </source>
</evidence>
<sequence length="611" mass="67290">MKKGLLQSKFARQLFLSVTISIAVTSIFLISMSNNHIGTLIKDATVHELTTVSFERSKQFDAKLEELKVLAESFANDKYLLDFFKKAKQGDVDGEMKQEIEENLLQERLLQPEIIENLFFSLNGIVLIDGLNGISEGYNLKEDKTTTWYNDTYQLKDAVLGKIVKSPITGQPVVLASFPILDENQELLSLFAVSIQLNGFSQQIVTNASGREYKTIVIDEDGAIIASSDTAKIFNLNINTSDESLANLFKTIQNSPKGTAYFEIDDTECIGAYNKMTNNLVALSYIPVESFQKEIDLNLYVGIVIVLVMIIIGSTYAYFFSRRITRPIIAINKLIKNMSNGDLTQKSDVQLNNEIGELSEAYNLMIRELTNIIAGIKDNISNFNDGTREVATNALHISEGASEQASSIEEISSVMEEITGTINQSAENSVVANKISQEAAEGMNSVRTDSEKVVEANNRIKDKIKIITDIATQTNILALNAAVEAARAGEQGRGFAIVAAEVRKLAELSNKAAKDIVDLTSESYELSLSSLERITGLLPEIEKTSNLVQEISAAAQEQNNGINQVNFAISELNSVTQRNSASSEELASTSDELSSQSKELLQSILYFKIKE</sequence>
<dbReference type="Gene3D" id="1.10.287.950">
    <property type="entry name" value="Methyl-accepting chemotaxis protein"/>
    <property type="match status" value="1"/>
</dbReference>
<dbReference type="InterPro" id="IPR033479">
    <property type="entry name" value="dCache_1"/>
</dbReference>
<dbReference type="GO" id="GO:0006935">
    <property type="term" value="P:chemotaxis"/>
    <property type="evidence" value="ECO:0007669"/>
    <property type="project" value="UniProtKB-KW"/>
</dbReference>
<gene>
    <name evidence="12" type="ORF">OM075_04640</name>
</gene>
<evidence type="ECO:0000256" key="5">
    <source>
        <dbReference type="ARBA" id="ARBA00022989"/>
    </source>
</evidence>
<dbReference type="Gene3D" id="3.30.450.20">
    <property type="entry name" value="PAS domain"/>
    <property type="match status" value="1"/>
</dbReference>
<keyword evidence="13" id="KW-1185">Reference proteome</keyword>
<keyword evidence="8" id="KW-0807">Transducer</keyword>
<protein>
    <submittedName>
        <fullName evidence="12">Methyl-accepting chemotaxis protein</fullName>
    </submittedName>
</protein>
<dbReference type="PRINTS" id="PR00260">
    <property type="entry name" value="CHEMTRNSDUCR"/>
</dbReference>
<evidence type="ECO:0000259" key="11">
    <source>
        <dbReference type="PROSITE" id="PS50885"/>
    </source>
</evidence>
<dbReference type="PROSITE" id="PS50111">
    <property type="entry name" value="CHEMOTAXIS_TRANSDUC_2"/>
    <property type="match status" value="1"/>
</dbReference>
<dbReference type="InterPro" id="IPR004090">
    <property type="entry name" value="Chemotax_Me-accpt_rcpt"/>
</dbReference>
<dbReference type="InterPro" id="IPR004089">
    <property type="entry name" value="MCPsignal_dom"/>
</dbReference>
<dbReference type="GO" id="GO:0007165">
    <property type="term" value="P:signal transduction"/>
    <property type="evidence" value="ECO:0007669"/>
    <property type="project" value="UniProtKB-KW"/>
</dbReference>
<dbReference type="InterPro" id="IPR003660">
    <property type="entry name" value="HAMP_dom"/>
</dbReference>
<evidence type="ECO:0000256" key="1">
    <source>
        <dbReference type="ARBA" id="ARBA00004651"/>
    </source>
</evidence>
<comment type="subcellular location">
    <subcellularLocation>
        <location evidence="1">Cell membrane</location>
        <topology evidence="1">Multi-pass membrane protein</topology>
    </subcellularLocation>
</comment>
<keyword evidence="2" id="KW-1003">Cell membrane</keyword>
<evidence type="ECO:0000313" key="12">
    <source>
        <dbReference type="EMBL" id="MCW3785740.1"/>
    </source>
</evidence>
<dbReference type="CDD" id="cd18773">
    <property type="entry name" value="PDC1_HK_sensor"/>
    <property type="match status" value="1"/>
</dbReference>
<keyword evidence="5 9" id="KW-1133">Transmembrane helix</keyword>
<dbReference type="SUPFAM" id="SSF58104">
    <property type="entry name" value="Methyl-accepting chemotaxis protein (MCP) signaling domain"/>
    <property type="match status" value="1"/>
</dbReference>
<dbReference type="PANTHER" id="PTHR43531:SF11">
    <property type="entry name" value="METHYL-ACCEPTING CHEMOTAXIS PROTEIN 3"/>
    <property type="match status" value="1"/>
</dbReference>
<dbReference type="Pfam" id="PF00672">
    <property type="entry name" value="HAMP"/>
    <property type="match status" value="1"/>
</dbReference>
<dbReference type="EMBL" id="JAPDPJ010000006">
    <property type="protein sequence ID" value="MCW3785740.1"/>
    <property type="molecule type" value="Genomic_DNA"/>
</dbReference>
<dbReference type="AlphaFoldDB" id="A0AAE3M2U9"/>
<dbReference type="RefSeq" id="WP_301189312.1">
    <property type="nucleotide sequence ID" value="NZ_JAPDPJ010000006.1"/>
</dbReference>
<evidence type="ECO:0000256" key="3">
    <source>
        <dbReference type="ARBA" id="ARBA00022500"/>
    </source>
</evidence>
<keyword evidence="4 9" id="KW-0812">Transmembrane</keyword>
<evidence type="ECO:0000256" key="7">
    <source>
        <dbReference type="ARBA" id="ARBA00029447"/>
    </source>
</evidence>
<accession>A0AAE3M2U9</accession>
<evidence type="ECO:0000259" key="10">
    <source>
        <dbReference type="PROSITE" id="PS50111"/>
    </source>
</evidence>
<dbReference type="GO" id="GO:0004888">
    <property type="term" value="F:transmembrane signaling receptor activity"/>
    <property type="evidence" value="ECO:0007669"/>
    <property type="project" value="InterPro"/>
</dbReference>
<organism evidence="12 13">
    <name type="scientific">Plebeiibacterium sediminum</name>
    <dbReference type="NCBI Taxonomy" id="2992112"/>
    <lineage>
        <taxon>Bacteria</taxon>
        <taxon>Pseudomonadati</taxon>
        <taxon>Bacteroidota</taxon>
        <taxon>Bacteroidia</taxon>
        <taxon>Marinilabiliales</taxon>
        <taxon>Marinilabiliaceae</taxon>
        <taxon>Plebeiibacterium</taxon>
    </lineage>
</organism>
<feature type="domain" description="HAMP" evidence="11">
    <location>
        <begin position="322"/>
        <end position="374"/>
    </location>
</feature>
<evidence type="ECO:0000256" key="6">
    <source>
        <dbReference type="ARBA" id="ARBA00023136"/>
    </source>
</evidence>